<feature type="region of interest" description="Disordered" evidence="1">
    <location>
        <begin position="142"/>
        <end position="163"/>
    </location>
</feature>
<evidence type="ECO:0000256" key="1">
    <source>
        <dbReference type="SAM" id="MobiDB-lite"/>
    </source>
</evidence>
<name>A0A444E6A7_ENSVE</name>
<dbReference type="AlphaFoldDB" id="A0A444E6A7"/>
<reference evidence="2" key="1">
    <citation type="journal article" date="2018" name="Data Brief">
        <title>Genome sequence data from 17 accessions of Ensete ventricosum, a staple food crop for millions in Ethiopia.</title>
        <authorList>
            <person name="Yemataw Z."/>
            <person name="Muzemil S."/>
            <person name="Ambachew D."/>
            <person name="Tripathi L."/>
            <person name="Tesfaye K."/>
            <person name="Chala A."/>
            <person name="Farbos A."/>
            <person name="O'Neill P."/>
            <person name="Moore K."/>
            <person name="Grant M."/>
            <person name="Studholme D.J."/>
        </authorList>
    </citation>
    <scope>NUCLEOTIDE SEQUENCE [LARGE SCALE GENOMIC DNA]</scope>
    <source>
        <tissue evidence="2">Leaf</tissue>
    </source>
</reference>
<protein>
    <submittedName>
        <fullName evidence="2">Uncharacterized protein</fullName>
    </submittedName>
</protein>
<gene>
    <name evidence="2" type="ORF">BHM03_00028963</name>
</gene>
<feature type="compositionally biased region" description="Basic and acidic residues" evidence="1">
    <location>
        <begin position="154"/>
        <end position="163"/>
    </location>
</feature>
<dbReference type="Proteomes" id="UP000290560">
    <property type="component" value="Unassembled WGS sequence"/>
</dbReference>
<organism evidence="2">
    <name type="scientific">Ensete ventricosum</name>
    <name type="common">Abyssinian banana</name>
    <name type="synonym">Musa ensete</name>
    <dbReference type="NCBI Taxonomy" id="4639"/>
    <lineage>
        <taxon>Eukaryota</taxon>
        <taxon>Viridiplantae</taxon>
        <taxon>Streptophyta</taxon>
        <taxon>Embryophyta</taxon>
        <taxon>Tracheophyta</taxon>
        <taxon>Spermatophyta</taxon>
        <taxon>Magnoliopsida</taxon>
        <taxon>Liliopsida</taxon>
        <taxon>Zingiberales</taxon>
        <taxon>Musaceae</taxon>
        <taxon>Ensete</taxon>
    </lineage>
</organism>
<sequence>MTLEATRVLPDRPAEVNRKENGACSGDPGFSFQMAPDDCCMGVHETDPCCTSTAARSPSPASFLMSRRGNCTALGEATGSVLGRCSSGSRSGLGFSPGVLSLNGSCGPKRRHGPFRTRWLRPATCPTLRRTCSGNCGWSKRTDETGKGNQAVQRRQEEKRDDEGRRPWLLSKCFELDEEGEMVGCASRWDSGVIYGSGRVVDTM</sequence>
<proteinExistence type="predicted"/>
<dbReference type="EMBL" id="KV876039">
    <property type="protein sequence ID" value="RZR73865.1"/>
    <property type="molecule type" value="Genomic_DNA"/>
</dbReference>
<evidence type="ECO:0000313" key="2">
    <source>
        <dbReference type="EMBL" id="RZR73865.1"/>
    </source>
</evidence>
<accession>A0A444E6A7</accession>